<dbReference type="GO" id="GO:0030414">
    <property type="term" value="F:peptidase inhibitor activity"/>
    <property type="evidence" value="ECO:0007669"/>
    <property type="project" value="TreeGrafter"/>
</dbReference>
<evidence type="ECO:0000313" key="3">
    <source>
        <dbReference type="EMBL" id="KAK3378192.1"/>
    </source>
</evidence>
<organism evidence="3 4">
    <name type="scientific">Podospora didyma</name>
    <dbReference type="NCBI Taxonomy" id="330526"/>
    <lineage>
        <taxon>Eukaryota</taxon>
        <taxon>Fungi</taxon>
        <taxon>Dikarya</taxon>
        <taxon>Ascomycota</taxon>
        <taxon>Pezizomycotina</taxon>
        <taxon>Sordariomycetes</taxon>
        <taxon>Sordariomycetidae</taxon>
        <taxon>Sordariales</taxon>
        <taxon>Podosporaceae</taxon>
        <taxon>Podospora</taxon>
    </lineage>
</organism>
<name>A0AAE0NBS3_9PEZI</name>
<evidence type="ECO:0000256" key="1">
    <source>
        <dbReference type="SAM" id="MobiDB-lite"/>
    </source>
</evidence>
<dbReference type="GO" id="GO:0046578">
    <property type="term" value="P:regulation of Ras protein signal transduction"/>
    <property type="evidence" value="ECO:0007669"/>
    <property type="project" value="TreeGrafter"/>
</dbReference>
<evidence type="ECO:0000256" key="2">
    <source>
        <dbReference type="SAM" id="SignalP"/>
    </source>
</evidence>
<reference evidence="3" key="2">
    <citation type="submission" date="2023-06" db="EMBL/GenBank/DDBJ databases">
        <authorList>
            <consortium name="Lawrence Berkeley National Laboratory"/>
            <person name="Haridas S."/>
            <person name="Hensen N."/>
            <person name="Bonometti L."/>
            <person name="Westerberg I."/>
            <person name="Brannstrom I.O."/>
            <person name="Guillou S."/>
            <person name="Cros-Aarteil S."/>
            <person name="Calhoun S."/>
            <person name="Kuo A."/>
            <person name="Mondo S."/>
            <person name="Pangilinan J."/>
            <person name="Riley R."/>
            <person name="LaButti K."/>
            <person name="Andreopoulos B."/>
            <person name="Lipzen A."/>
            <person name="Chen C."/>
            <person name="Yanf M."/>
            <person name="Daum C."/>
            <person name="Ng V."/>
            <person name="Clum A."/>
            <person name="Steindorff A."/>
            <person name="Ohm R."/>
            <person name="Martin F."/>
            <person name="Silar P."/>
            <person name="Natvig D."/>
            <person name="Lalanne C."/>
            <person name="Gautier V."/>
            <person name="Ament-velasquez S.L."/>
            <person name="Kruys A."/>
            <person name="Hutchinson M.I."/>
            <person name="Powell A.J."/>
            <person name="Barry K."/>
            <person name="Miller A.N."/>
            <person name="Grigoriev I.V."/>
            <person name="Debuchy R."/>
            <person name="Gladieux P."/>
            <person name="Thoren M.H."/>
            <person name="Johannesson H."/>
        </authorList>
    </citation>
    <scope>NUCLEOTIDE SEQUENCE</scope>
    <source>
        <strain evidence="3">CBS 232.78</strain>
    </source>
</reference>
<dbReference type="InterPro" id="IPR036610">
    <property type="entry name" value="PEBP-like_sf"/>
</dbReference>
<dbReference type="PANTHER" id="PTHR11362:SF141">
    <property type="entry name" value="PHOSPHATIDYLETHANOLAMINE-BINDING PROTEIN"/>
    <property type="match status" value="1"/>
</dbReference>
<proteinExistence type="predicted"/>
<sequence length="305" mass="31993">MILPAYLAVLVTTATVAMGKTPEGFKPATNADLIVDYSGIPALNGAVVSRSPTGNEPRIGTASRLNGSSYAVMMIDIDIPTNSPPQTNTLIHWLQTGLTQATTATTLNTTSGPVRVFLMENRANTTAITPYFGPNPPARIPLSHRYTQILVDTTSITTQAIEIIRTAANTTRIGFNAEIVLSQANLAGRVVAGNFYNVTNPGPVQSVATNTSTTITSGVATNTAAFEPGTSTGRPATAIIATGSTFKEDKPFKNLSSTDETKKALHECAHSIKSANSNGGGGRRPQWSQVKLAGELGQEYSSVGK</sequence>
<dbReference type="PANTHER" id="PTHR11362">
    <property type="entry name" value="PHOSPHATIDYLETHANOLAMINE-BINDING PROTEIN"/>
    <property type="match status" value="1"/>
</dbReference>
<gene>
    <name evidence="3" type="ORF">B0H63DRAFT_525440</name>
</gene>
<dbReference type="Pfam" id="PF01161">
    <property type="entry name" value="PBP"/>
    <property type="match status" value="1"/>
</dbReference>
<reference evidence="3" key="1">
    <citation type="journal article" date="2023" name="Mol. Phylogenet. Evol.">
        <title>Genome-scale phylogeny and comparative genomics of the fungal order Sordariales.</title>
        <authorList>
            <person name="Hensen N."/>
            <person name="Bonometti L."/>
            <person name="Westerberg I."/>
            <person name="Brannstrom I.O."/>
            <person name="Guillou S."/>
            <person name="Cros-Aarteil S."/>
            <person name="Calhoun S."/>
            <person name="Haridas S."/>
            <person name="Kuo A."/>
            <person name="Mondo S."/>
            <person name="Pangilinan J."/>
            <person name="Riley R."/>
            <person name="LaButti K."/>
            <person name="Andreopoulos B."/>
            <person name="Lipzen A."/>
            <person name="Chen C."/>
            <person name="Yan M."/>
            <person name="Daum C."/>
            <person name="Ng V."/>
            <person name="Clum A."/>
            <person name="Steindorff A."/>
            <person name="Ohm R.A."/>
            <person name="Martin F."/>
            <person name="Silar P."/>
            <person name="Natvig D.O."/>
            <person name="Lalanne C."/>
            <person name="Gautier V."/>
            <person name="Ament-Velasquez S.L."/>
            <person name="Kruys A."/>
            <person name="Hutchinson M.I."/>
            <person name="Powell A.J."/>
            <person name="Barry K."/>
            <person name="Miller A.N."/>
            <person name="Grigoriev I.V."/>
            <person name="Debuchy R."/>
            <person name="Gladieux P."/>
            <person name="Hiltunen Thoren M."/>
            <person name="Johannesson H."/>
        </authorList>
    </citation>
    <scope>NUCLEOTIDE SEQUENCE</scope>
    <source>
        <strain evidence="3">CBS 232.78</strain>
    </source>
</reference>
<dbReference type="InterPro" id="IPR035810">
    <property type="entry name" value="PEBP_euk"/>
</dbReference>
<dbReference type="AlphaFoldDB" id="A0AAE0NBS3"/>
<feature type="region of interest" description="Disordered" evidence="1">
    <location>
        <begin position="272"/>
        <end position="305"/>
    </location>
</feature>
<accession>A0AAE0NBS3</accession>
<dbReference type="SUPFAM" id="SSF49777">
    <property type="entry name" value="PEBP-like"/>
    <property type="match status" value="1"/>
</dbReference>
<feature type="chain" id="PRO_5041930147" evidence="2">
    <location>
        <begin position="20"/>
        <end position="305"/>
    </location>
</feature>
<keyword evidence="2" id="KW-0732">Signal</keyword>
<protein>
    <submittedName>
        <fullName evidence="3">Phosphatidylethanolamine-binding protein</fullName>
    </submittedName>
</protein>
<dbReference type="CDD" id="cd00866">
    <property type="entry name" value="PEBP_euk"/>
    <property type="match status" value="1"/>
</dbReference>
<dbReference type="GO" id="GO:0030162">
    <property type="term" value="P:regulation of proteolysis"/>
    <property type="evidence" value="ECO:0007669"/>
    <property type="project" value="TreeGrafter"/>
</dbReference>
<keyword evidence="4" id="KW-1185">Reference proteome</keyword>
<comment type="caution">
    <text evidence="3">The sequence shown here is derived from an EMBL/GenBank/DDBJ whole genome shotgun (WGS) entry which is preliminary data.</text>
</comment>
<dbReference type="EMBL" id="JAULSW010000006">
    <property type="protein sequence ID" value="KAK3378192.1"/>
    <property type="molecule type" value="Genomic_DNA"/>
</dbReference>
<dbReference type="Proteomes" id="UP001285441">
    <property type="component" value="Unassembled WGS sequence"/>
</dbReference>
<evidence type="ECO:0000313" key="4">
    <source>
        <dbReference type="Proteomes" id="UP001285441"/>
    </source>
</evidence>
<dbReference type="GO" id="GO:0005543">
    <property type="term" value="F:phospholipid binding"/>
    <property type="evidence" value="ECO:0007669"/>
    <property type="project" value="TreeGrafter"/>
</dbReference>
<dbReference type="InterPro" id="IPR008914">
    <property type="entry name" value="PEBP"/>
</dbReference>
<dbReference type="Gene3D" id="3.90.280.10">
    <property type="entry name" value="PEBP-like"/>
    <property type="match status" value="1"/>
</dbReference>
<feature type="signal peptide" evidence="2">
    <location>
        <begin position="1"/>
        <end position="19"/>
    </location>
</feature>